<dbReference type="GO" id="GO:0008270">
    <property type="term" value="F:zinc ion binding"/>
    <property type="evidence" value="ECO:0007669"/>
    <property type="project" value="UniProtKB-KW"/>
</dbReference>
<dbReference type="PANTHER" id="PTHR42031">
    <property type="entry name" value="KEY LIME PATHOGENICITY PROTEIN"/>
    <property type="match status" value="1"/>
</dbReference>
<feature type="compositionally biased region" description="Polar residues" evidence="2">
    <location>
        <begin position="110"/>
        <end position="137"/>
    </location>
</feature>
<dbReference type="InterPro" id="IPR036236">
    <property type="entry name" value="Znf_C2H2_sf"/>
</dbReference>
<protein>
    <recommendedName>
        <fullName evidence="3">C2H2-type domain-containing protein</fullName>
    </recommendedName>
</protein>
<feature type="compositionally biased region" description="Basic and acidic residues" evidence="2">
    <location>
        <begin position="82"/>
        <end position="92"/>
    </location>
</feature>
<evidence type="ECO:0000259" key="3">
    <source>
        <dbReference type="PROSITE" id="PS50157"/>
    </source>
</evidence>
<feature type="region of interest" description="Disordered" evidence="2">
    <location>
        <begin position="69"/>
        <end position="140"/>
    </location>
</feature>
<dbReference type="STRING" id="1160509.A0A3N4IJC1"/>
<proteinExistence type="predicted"/>
<feature type="compositionally biased region" description="Polar residues" evidence="2">
    <location>
        <begin position="289"/>
        <end position="320"/>
    </location>
</feature>
<feature type="region of interest" description="Disordered" evidence="2">
    <location>
        <begin position="260"/>
        <end position="344"/>
    </location>
</feature>
<keyword evidence="1" id="KW-0479">Metal-binding</keyword>
<dbReference type="SMART" id="SM00355">
    <property type="entry name" value="ZnF_C2H2"/>
    <property type="match status" value="1"/>
</dbReference>
<evidence type="ECO:0000256" key="1">
    <source>
        <dbReference type="PROSITE-ProRule" id="PRU00042"/>
    </source>
</evidence>
<evidence type="ECO:0000313" key="5">
    <source>
        <dbReference type="Proteomes" id="UP000275078"/>
    </source>
</evidence>
<keyword evidence="1" id="KW-0862">Zinc</keyword>
<accession>A0A3N4IJC1</accession>
<name>A0A3N4IJC1_ASCIM</name>
<dbReference type="Pfam" id="PF25438">
    <property type="entry name" value="DUF7896"/>
    <property type="match status" value="1"/>
</dbReference>
<dbReference type="Proteomes" id="UP000275078">
    <property type="component" value="Unassembled WGS sequence"/>
</dbReference>
<dbReference type="Gene3D" id="3.30.160.60">
    <property type="entry name" value="Classic Zinc Finger"/>
    <property type="match status" value="1"/>
</dbReference>
<keyword evidence="5" id="KW-1185">Reference proteome</keyword>
<evidence type="ECO:0000313" key="4">
    <source>
        <dbReference type="EMBL" id="RPA85736.1"/>
    </source>
</evidence>
<feature type="region of interest" description="Disordered" evidence="2">
    <location>
        <begin position="216"/>
        <end position="239"/>
    </location>
</feature>
<feature type="region of interest" description="Disordered" evidence="2">
    <location>
        <begin position="1"/>
        <end position="28"/>
    </location>
</feature>
<evidence type="ECO:0000256" key="2">
    <source>
        <dbReference type="SAM" id="MobiDB-lite"/>
    </source>
</evidence>
<feature type="compositionally biased region" description="Basic and acidic residues" evidence="2">
    <location>
        <begin position="333"/>
        <end position="343"/>
    </location>
</feature>
<gene>
    <name evidence="4" type="ORF">BJ508DRAFT_302561</name>
</gene>
<dbReference type="EMBL" id="ML119652">
    <property type="protein sequence ID" value="RPA85736.1"/>
    <property type="molecule type" value="Genomic_DNA"/>
</dbReference>
<keyword evidence="1" id="KW-0863">Zinc-finger</keyword>
<feature type="domain" description="C2H2-type" evidence="3">
    <location>
        <begin position="337"/>
        <end position="367"/>
    </location>
</feature>
<reference evidence="4 5" key="1">
    <citation type="journal article" date="2018" name="Nat. Ecol. Evol.">
        <title>Pezizomycetes genomes reveal the molecular basis of ectomycorrhizal truffle lifestyle.</title>
        <authorList>
            <person name="Murat C."/>
            <person name="Payen T."/>
            <person name="Noel B."/>
            <person name="Kuo A."/>
            <person name="Morin E."/>
            <person name="Chen J."/>
            <person name="Kohler A."/>
            <person name="Krizsan K."/>
            <person name="Balestrini R."/>
            <person name="Da Silva C."/>
            <person name="Montanini B."/>
            <person name="Hainaut M."/>
            <person name="Levati E."/>
            <person name="Barry K.W."/>
            <person name="Belfiori B."/>
            <person name="Cichocki N."/>
            <person name="Clum A."/>
            <person name="Dockter R.B."/>
            <person name="Fauchery L."/>
            <person name="Guy J."/>
            <person name="Iotti M."/>
            <person name="Le Tacon F."/>
            <person name="Lindquist E.A."/>
            <person name="Lipzen A."/>
            <person name="Malagnac F."/>
            <person name="Mello A."/>
            <person name="Molinier V."/>
            <person name="Miyauchi S."/>
            <person name="Poulain J."/>
            <person name="Riccioni C."/>
            <person name="Rubini A."/>
            <person name="Sitrit Y."/>
            <person name="Splivallo R."/>
            <person name="Traeger S."/>
            <person name="Wang M."/>
            <person name="Zifcakova L."/>
            <person name="Wipf D."/>
            <person name="Zambonelli A."/>
            <person name="Paolocci F."/>
            <person name="Nowrousian M."/>
            <person name="Ottonello S."/>
            <person name="Baldrian P."/>
            <person name="Spatafora J.W."/>
            <person name="Henrissat B."/>
            <person name="Nagy L.G."/>
            <person name="Aury J.M."/>
            <person name="Wincker P."/>
            <person name="Grigoriev I.V."/>
            <person name="Bonfante P."/>
            <person name="Martin F.M."/>
        </authorList>
    </citation>
    <scope>NUCLEOTIDE SEQUENCE [LARGE SCALE GENOMIC DNA]</scope>
    <source>
        <strain evidence="4 5">RN42</strain>
    </source>
</reference>
<dbReference type="PROSITE" id="PS50157">
    <property type="entry name" value="ZINC_FINGER_C2H2_2"/>
    <property type="match status" value="1"/>
</dbReference>
<dbReference type="PANTHER" id="PTHR42031:SF1">
    <property type="entry name" value="KEY LIME PATHOGENICITY PROTEIN"/>
    <property type="match status" value="1"/>
</dbReference>
<dbReference type="SUPFAM" id="SSF57667">
    <property type="entry name" value="beta-beta-alpha zinc fingers"/>
    <property type="match status" value="1"/>
</dbReference>
<dbReference type="PROSITE" id="PS00028">
    <property type="entry name" value="ZINC_FINGER_C2H2_1"/>
    <property type="match status" value="1"/>
</dbReference>
<sequence>MSEAIASVPLRDDFSQPRTTTTTTLVDRAPVPGINDLERLAIQFKQQDPSLSDEMAKNQALQQMLRDAAMASKGTASVTEHANARRPQESTFRRSIHPQSGQQPAMPIRTNANQNSAGLRTSHAPSPSKPINPSRSVGYSPYPTVIHRPQGPKPTATAWNNPQYPPNMTFSPHFSNFGPTTQRHAYPPHMSQKPVSMLSSGSTFPTSNTRSFAMGTATQPPKPNDLSMRQPPNHSQETHRHINAAISETKSETIENWINTKVPNELGKTQYPPSPPPSTTERSVVDLTVSGNDTALSSPQNLTSLNSPSQAAPTQSTEPQESAPKPKRRRQRPREPVKCEVPDCGRSFSSPHELRRHHRREHDNEKWVIVDITPDKRLKGCKRCDNGHIYGAKYNATAHLKRKHVNLRKRKEGQKELDCPHPDNQPKEFTQYANQFVQPKKTDLGSESDEEASDCVIEAFGDRSMQSHRNNSVVSRPDEYFDYPAADQYFQSATTPHFTAQQATFIGPDHYQQFFKKQSRGELYEQFSSGSGSFAVSPNMDLFSAFGAANDQALNQAMMMPNAMPDFNNGMNMAPNYGTGIDENNFDFGRELIDTYSTTGMLADVDLASMVEGSEFLDNMLAF</sequence>
<dbReference type="AlphaFoldDB" id="A0A3N4IJC1"/>
<organism evidence="4 5">
    <name type="scientific">Ascobolus immersus RN42</name>
    <dbReference type="NCBI Taxonomy" id="1160509"/>
    <lineage>
        <taxon>Eukaryota</taxon>
        <taxon>Fungi</taxon>
        <taxon>Dikarya</taxon>
        <taxon>Ascomycota</taxon>
        <taxon>Pezizomycotina</taxon>
        <taxon>Pezizomycetes</taxon>
        <taxon>Pezizales</taxon>
        <taxon>Ascobolaceae</taxon>
        <taxon>Ascobolus</taxon>
    </lineage>
</organism>
<dbReference type="InterPro" id="IPR013087">
    <property type="entry name" value="Znf_C2H2_type"/>
</dbReference>
<dbReference type="OrthoDB" id="5377599at2759"/>
<dbReference type="InterPro" id="IPR057218">
    <property type="entry name" value="DUF7896"/>
</dbReference>